<evidence type="ECO:0000313" key="1">
    <source>
        <dbReference type="EMBL" id="CEK10994.1"/>
    </source>
</evidence>
<reference evidence="2" key="1">
    <citation type="submission" date="2014-09" db="EMBL/GenBank/DDBJ databases">
        <authorList>
            <person name="Gomez-Valero L."/>
        </authorList>
    </citation>
    <scope>NUCLEOTIDE SEQUENCE [LARGE SCALE GENOMIC DNA]</scope>
    <source>
        <strain evidence="2">ATCC35250</strain>
    </source>
</reference>
<proteinExistence type="predicted"/>
<dbReference type="AlphaFoldDB" id="A0A0A8UW53"/>
<evidence type="ECO:0008006" key="3">
    <source>
        <dbReference type="Google" id="ProtNLM"/>
    </source>
</evidence>
<dbReference type="RefSeq" id="WP_156413560.1">
    <property type="nucleotide sequence ID" value="NZ_LN681225.1"/>
</dbReference>
<dbReference type="Proteomes" id="UP000032803">
    <property type="component" value="Chromosome I"/>
</dbReference>
<sequence length="45" mass="5353">MSYKRLDYLKRCKIQAFVHAGYTQQQIADEIGVHNRRLVESLIEM</sequence>
<organism evidence="1 2">
    <name type="scientific">Legionella hackeliae</name>
    <dbReference type="NCBI Taxonomy" id="449"/>
    <lineage>
        <taxon>Bacteria</taxon>
        <taxon>Pseudomonadati</taxon>
        <taxon>Pseudomonadota</taxon>
        <taxon>Gammaproteobacteria</taxon>
        <taxon>Legionellales</taxon>
        <taxon>Legionellaceae</taxon>
        <taxon>Legionella</taxon>
    </lineage>
</organism>
<dbReference type="EMBL" id="LN681225">
    <property type="protein sequence ID" value="CEK10994.1"/>
    <property type="molecule type" value="Genomic_DNA"/>
</dbReference>
<name>A0A0A8UW53_LEGHA</name>
<dbReference type="KEGG" id="lha:LHA_1966"/>
<evidence type="ECO:0000313" key="2">
    <source>
        <dbReference type="Proteomes" id="UP000032803"/>
    </source>
</evidence>
<keyword evidence="2" id="KW-1185">Reference proteome</keyword>
<dbReference type="HOGENOM" id="CLU_3201505_0_0_6"/>
<accession>A0A0A8UW53</accession>
<protein>
    <recommendedName>
        <fullName evidence="3">Transposase IS30-like HTH domain-containing protein</fullName>
    </recommendedName>
</protein>
<gene>
    <name evidence="1" type="ORF">LHA_1966</name>
</gene>